<dbReference type="PANTHER" id="PTHR42879:SF2">
    <property type="entry name" value="3-OXOACYL-[ACYL-CARRIER-PROTEIN] REDUCTASE FABG"/>
    <property type="match status" value="1"/>
</dbReference>
<comment type="similarity">
    <text evidence="1">Belongs to the short-chain dehydrogenases/reductases (SDR) family.</text>
</comment>
<dbReference type="InterPro" id="IPR020904">
    <property type="entry name" value="Sc_DH/Rdtase_CS"/>
</dbReference>
<dbReference type="GO" id="GO:0032787">
    <property type="term" value="P:monocarboxylic acid metabolic process"/>
    <property type="evidence" value="ECO:0007669"/>
    <property type="project" value="UniProtKB-ARBA"/>
</dbReference>
<dbReference type="OrthoDB" id="20590at2"/>
<dbReference type="PROSITE" id="PS00061">
    <property type="entry name" value="ADH_SHORT"/>
    <property type="match status" value="1"/>
</dbReference>
<proteinExistence type="inferred from homology"/>
<dbReference type="KEGG" id="skh:STH12_02102"/>
<dbReference type="Pfam" id="PF13561">
    <property type="entry name" value="adh_short_C2"/>
    <property type="match status" value="1"/>
</dbReference>
<evidence type="ECO:0000256" key="2">
    <source>
        <dbReference type="ARBA" id="ARBA00023002"/>
    </source>
</evidence>
<dbReference type="SMART" id="SM00822">
    <property type="entry name" value="PKS_KR"/>
    <property type="match status" value="1"/>
</dbReference>
<gene>
    <name evidence="4" type="primary">fabG_3</name>
    <name evidence="4" type="ORF">STH12_02102</name>
</gene>
<keyword evidence="2 4" id="KW-0560">Oxidoreductase</keyword>
<reference evidence="5" key="1">
    <citation type="submission" date="2017-03" db="EMBL/GenBank/DDBJ databases">
        <title>Full genome sequence of a non-lethal Shewanella isolate that potentiates virulence of Vibio parahaemolyticus causing acute hepatopancreatic necrosis disease (AHPND) in shrimp.</title>
        <authorList>
            <person name="Prachumwat A."/>
            <person name="Sritunyalucksana K."/>
        </authorList>
    </citation>
    <scope>NUCLEOTIDE SEQUENCE [LARGE SCALE GENOMIC DNA]</scope>
    <source>
        <strain evidence="5">TH2012</strain>
    </source>
</reference>
<sequence>MNKLVLITGGGRGIGAGLVKAFADAGYSVALTYCRGKEKAEALAATLGDKVAAFALDQADPASIRECIQAIEAHFSKSIDVLINNGAIAQEKPFADISADDFSQMLNTNLRGPFLLAQACIPAMQQQQFGRIINIGSIGGQWGGFNQVHYAAAKAGLINLGQSIAKIYSRDGIRANTISIGLVATEMTEHELSTEAGKQKAAAIPVGRVGTVDDIAPLALFLASTQSDYLSGQTLNANGGMYFG</sequence>
<dbReference type="InterPro" id="IPR002347">
    <property type="entry name" value="SDR_fam"/>
</dbReference>
<dbReference type="EC" id="1.1.1.100" evidence="4"/>
<evidence type="ECO:0000313" key="4">
    <source>
        <dbReference type="EMBL" id="AZQ11189.1"/>
    </source>
</evidence>
<evidence type="ECO:0000313" key="5">
    <source>
        <dbReference type="Proteomes" id="UP000278437"/>
    </source>
</evidence>
<dbReference type="PRINTS" id="PR00080">
    <property type="entry name" value="SDRFAMILY"/>
</dbReference>
<evidence type="ECO:0000256" key="1">
    <source>
        <dbReference type="ARBA" id="ARBA00006484"/>
    </source>
</evidence>
<dbReference type="FunFam" id="3.40.50.720:FF:000173">
    <property type="entry name" value="3-oxoacyl-[acyl-carrier protein] reductase"/>
    <property type="match status" value="1"/>
</dbReference>
<dbReference type="RefSeq" id="WP_126167493.1">
    <property type="nucleotide sequence ID" value="NZ_CP020373.1"/>
</dbReference>
<name>A0A3Q9E7Z8_9GAMM</name>
<dbReference type="GO" id="GO:0004316">
    <property type="term" value="F:3-oxoacyl-[acyl-carrier-protein] reductase (NADPH) activity"/>
    <property type="evidence" value="ECO:0007669"/>
    <property type="project" value="UniProtKB-EC"/>
</dbReference>
<organism evidence="4 5">
    <name type="scientific">Shewanella khirikhana</name>
    <dbReference type="NCBI Taxonomy" id="1965282"/>
    <lineage>
        <taxon>Bacteria</taxon>
        <taxon>Pseudomonadati</taxon>
        <taxon>Pseudomonadota</taxon>
        <taxon>Gammaproteobacteria</taxon>
        <taxon>Alteromonadales</taxon>
        <taxon>Shewanellaceae</taxon>
        <taxon>Shewanella</taxon>
    </lineage>
</organism>
<dbReference type="EMBL" id="CP020373">
    <property type="protein sequence ID" value="AZQ11189.1"/>
    <property type="molecule type" value="Genomic_DNA"/>
</dbReference>
<dbReference type="Proteomes" id="UP000278437">
    <property type="component" value="Chromosome"/>
</dbReference>
<dbReference type="InterPro" id="IPR057326">
    <property type="entry name" value="KR_dom"/>
</dbReference>
<dbReference type="AlphaFoldDB" id="A0A3Q9E7Z8"/>
<evidence type="ECO:0000259" key="3">
    <source>
        <dbReference type="SMART" id="SM00822"/>
    </source>
</evidence>
<dbReference type="InterPro" id="IPR036291">
    <property type="entry name" value="NAD(P)-bd_dom_sf"/>
</dbReference>
<dbReference type="PANTHER" id="PTHR42879">
    <property type="entry name" value="3-OXOACYL-(ACYL-CARRIER-PROTEIN) REDUCTASE"/>
    <property type="match status" value="1"/>
</dbReference>
<dbReference type="Gene3D" id="3.40.50.720">
    <property type="entry name" value="NAD(P)-binding Rossmann-like Domain"/>
    <property type="match status" value="1"/>
</dbReference>
<dbReference type="PRINTS" id="PR00081">
    <property type="entry name" value="GDHRDH"/>
</dbReference>
<feature type="domain" description="Ketoreductase" evidence="3">
    <location>
        <begin position="3"/>
        <end position="190"/>
    </location>
</feature>
<dbReference type="InterPro" id="IPR050259">
    <property type="entry name" value="SDR"/>
</dbReference>
<accession>A0A3Q9E7Z8</accession>
<dbReference type="SUPFAM" id="SSF51735">
    <property type="entry name" value="NAD(P)-binding Rossmann-fold domains"/>
    <property type="match status" value="1"/>
</dbReference>
<keyword evidence="5" id="KW-1185">Reference proteome</keyword>
<protein>
    <submittedName>
        <fullName evidence="4">3-oxoacyl-[acyl-carrier-protein] reductase FabG</fullName>
        <ecNumber evidence="4">1.1.1.100</ecNumber>
    </submittedName>
</protein>